<evidence type="ECO:0000313" key="3">
    <source>
        <dbReference type="Proteomes" id="UP001236014"/>
    </source>
</evidence>
<reference evidence="2 3" key="1">
    <citation type="submission" date="2023-06" db="EMBL/GenBank/DDBJ databases">
        <authorList>
            <person name="Oyuntsetseg B."/>
            <person name="Kim S.B."/>
        </authorList>
    </citation>
    <scope>NUCLEOTIDE SEQUENCE [LARGE SCALE GENOMIC DNA]</scope>
    <source>
        <strain evidence="2 3">2-15</strain>
    </source>
</reference>
<feature type="transmembrane region" description="Helical" evidence="1">
    <location>
        <begin position="127"/>
        <end position="145"/>
    </location>
</feature>
<keyword evidence="1" id="KW-1133">Transmembrane helix</keyword>
<sequence length="187" mass="19454">MTRNASLVTWVLWTVGFLAFPLGGVAGGAVVGRVDNPLAALFGGAVTGLVVGTGQALVSRRRLDPLRWIPATTVGMGAGLLLGAVVVDYGSSLADLAIMGAVTGVLLGAAQLAALPRAARHRWAWPVAMPVLWCLGWVITTSAGIEVDEQFTIFGSAGAVTVSALTGLLLHWLLPYRQPIHPGRDRP</sequence>
<feature type="transmembrane region" description="Helical" evidence="1">
    <location>
        <begin position="96"/>
        <end position="115"/>
    </location>
</feature>
<keyword evidence="3" id="KW-1185">Reference proteome</keyword>
<feature type="transmembrane region" description="Helical" evidence="1">
    <location>
        <begin position="70"/>
        <end position="90"/>
    </location>
</feature>
<evidence type="ECO:0000256" key="1">
    <source>
        <dbReference type="SAM" id="Phobius"/>
    </source>
</evidence>
<name>A0A9Y2IG22_9PSEU</name>
<organism evidence="2 3">
    <name type="scientific">Amycolatopsis carbonis</name>
    <dbReference type="NCBI Taxonomy" id="715471"/>
    <lineage>
        <taxon>Bacteria</taxon>
        <taxon>Bacillati</taxon>
        <taxon>Actinomycetota</taxon>
        <taxon>Actinomycetes</taxon>
        <taxon>Pseudonocardiales</taxon>
        <taxon>Pseudonocardiaceae</taxon>
        <taxon>Amycolatopsis</taxon>
    </lineage>
</organism>
<accession>A0A9Y2IG22</accession>
<dbReference type="EMBL" id="CP127294">
    <property type="protein sequence ID" value="WIX79274.1"/>
    <property type="molecule type" value="Genomic_DNA"/>
</dbReference>
<evidence type="ECO:0000313" key="2">
    <source>
        <dbReference type="EMBL" id="WIX79274.1"/>
    </source>
</evidence>
<protein>
    <submittedName>
        <fullName evidence="2">Uncharacterized protein</fullName>
    </submittedName>
</protein>
<keyword evidence="1" id="KW-0812">Transmembrane</keyword>
<dbReference type="KEGG" id="acab:QRX50_00195"/>
<keyword evidence="1" id="KW-0472">Membrane</keyword>
<proteinExistence type="predicted"/>
<feature type="transmembrane region" description="Helical" evidence="1">
    <location>
        <begin position="151"/>
        <end position="174"/>
    </location>
</feature>
<gene>
    <name evidence="2" type="ORF">QRX50_00195</name>
</gene>
<dbReference type="RefSeq" id="WP_285969963.1">
    <property type="nucleotide sequence ID" value="NZ_CP127294.1"/>
</dbReference>
<feature type="transmembrane region" description="Helical" evidence="1">
    <location>
        <begin position="38"/>
        <end position="58"/>
    </location>
</feature>
<dbReference type="AlphaFoldDB" id="A0A9Y2IG22"/>
<dbReference type="Proteomes" id="UP001236014">
    <property type="component" value="Chromosome"/>
</dbReference>